<dbReference type="Proteomes" id="UP001254075">
    <property type="component" value="Unassembled WGS sequence"/>
</dbReference>
<reference evidence="2" key="1">
    <citation type="submission" date="2023-08" db="EMBL/GenBank/DDBJ databases">
        <authorList>
            <person name="Page C.A."/>
            <person name="Perez-Diaz I.M."/>
        </authorList>
    </citation>
    <scope>NUCLEOTIDE SEQUENCE</scope>
    <source>
        <strain evidence="2">3.8.38</strain>
    </source>
</reference>
<keyword evidence="1" id="KW-1133">Transmembrane helix</keyword>
<comment type="caution">
    <text evidence="2">The sequence shown here is derived from an EMBL/GenBank/DDBJ whole genome shotgun (WGS) entry which is preliminary data.</text>
</comment>
<sequence length="249" mass="27708">MTSFKNLFRALWKPKLRTMNRILLLWALAIVVTWVVTGWSQGYRGLDYSGLLGGWTGIGSLVGLVGLAAHNERVVRNDSFRLIPVSETKLYLTNLLATFGAYLYLCAVETVAFGLSLVITHPGIWRQAFQINLSPDEPWLAMGLAVVLVLVLLLLGSWIMITLIHLLVNALSAFVPGVRQRVIKVLLAIVVVWGLVYLSGWLLNLQTYLTRSFSGDGTLWISLALMALAEALAVAINIYLLKHWTEARY</sequence>
<feature type="transmembrane region" description="Helical" evidence="1">
    <location>
        <begin position="48"/>
        <end position="69"/>
    </location>
</feature>
<keyword evidence="1" id="KW-0812">Transmembrane</keyword>
<evidence type="ECO:0000313" key="3">
    <source>
        <dbReference type="Proteomes" id="UP001254075"/>
    </source>
</evidence>
<name>A0AAW8W487_9LACO</name>
<evidence type="ECO:0008006" key="4">
    <source>
        <dbReference type="Google" id="ProtNLM"/>
    </source>
</evidence>
<dbReference type="RefSeq" id="WP_313844659.1">
    <property type="nucleotide sequence ID" value="NZ_JAVLAM010000001.1"/>
</dbReference>
<protein>
    <recommendedName>
        <fullName evidence="4">ABC transporter permease</fullName>
    </recommendedName>
</protein>
<accession>A0AAW8W487</accession>
<proteinExistence type="predicted"/>
<evidence type="ECO:0000256" key="1">
    <source>
        <dbReference type="SAM" id="Phobius"/>
    </source>
</evidence>
<dbReference type="AlphaFoldDB" id="A0AAW8W487"/>
<feature type="transmembrane region" description="Helical" evidence="1">
    <location>
        <begin position="90"/>
        <end position="119"/>
    </location>
</feature>
<evidence type="ECO:0000313" key="2">
    <source>
        <dbReference type="EMBL" id="MDT7013553.1"/>
    </source>
</evidence>
<feature type="transmembrane region" description="Helical" evidence="1">
    <location>
        <begin position="219"/>
        <end position="241"/>
    </location>
</feature>
<gene>
    <name evidence="2" type="ORF">RI532_03815</name>
</gene>
<keyword evidence="1" id="KW-0472">Membrane</keyword>
<feature type="transmembrane region" description="Helical" evidence="1">
    <location>
        <begin position="182"/>
        <end position="199"/>
    </location>
</feature>
<feature type="transmembrane region" description="Helical" evidence="1">
    <location>
        <begin position="139"/>
        <end position="170"/>
    </location>
</feature>
<dbReference type="EMBL" id="JAVLAM010000001">
    <property type="protein sequence ID" value="MDT7013553.1"/>
    <property type="molecule type" value="Genomic_DNA"/>
</dbReference>
<organism evidence="2 3">
    <name type="scientific">Levilactobacillus namurensis</name>
    <dbReference type="NCBI Taxonomy" id="380393"/>
    <lineage>
        <taxon>Bacteria</taxon>
        <taxon>Bacillati</taxon>
        <taxon>Bacillota</taxon>
        <taxon>Bacilli</taxon>
        <taxon>Lactobacillales</taxon>
        <taxon>Lactobacillaceae</taxon>
        <taxon>Levilactobacillus</taxon>
    </lineage>
</organism>